<keyword evidence="2 6" id="KW-0418">Kinase</keyword>
<dbReference type="EMBL" id="JRAA01000002">
    <property type="protein sequence ID" value="KHF25162.1"/>
    <property type="molecule type" value="Genomic_DNA"/>
</dbReference>
<dbReference type="GO" id="GO:0006741">
    <property type="term" value="P:NADP+ biosynthetic process"/>
    <property type="evidence" value="ECO:0007669"/>
    <property type="project" value="UniProtKB-UniRule"/>
</dbReference>
<feature type="binding site" evidence="6">
    <location>
        <begin position="187"/>
        <end position="192"/>
    </location>
    <ligand>
        <name>NAD(+)</name>
        <dbReference type="ChEBI" id="CHEBI:57540"/>
    </ligand>
</feature>
<keyword evidence="1 6" id="KW-0808">Transferase</keyword>
<comment type="caution">
    <text evidence="7">The sequence shown here is derived from an EMBL/GenBank/DDBJ whole genome shotgun (WGS) entry which is preliminary data.</text>
</comment>
<comment type="caution">
    <text evidence="6">Lacks conserved residue(s) required for the propagation of feature annotation.</text>
</comment>
<evidence type="ECO:0000256" key="4">
    <source>
        <dbReference type="ARBA" id="ARBA00023027"/>
    </source>
</evidence>
<dbReference type="GO" id="GO:0005737">
    <property type="term" value="C:cytoplasm"/>
    <property type="evidence" value="ECO:0007669"/>
    <property type="project" value="UniProtKB-SubCell"/>
</dbReference>
<dbReference type="Gene3D" id="3.40.50.10330">
    <property type="entry name" value="Probable inorganic polyphosphate/atp-NAD kinase, domain 1"/>
    <property type="match status" value="1"/>
</dbReference>
<dbReference type="InterPro" id="IPR002504">
    <property type="entry name" value="NADK"/>
</dbReference>
<dbReference type="InterPro" id="IPR017437">
    <property type="entry name" value="ATP-NAD_kinase_PpnK-typ_C"/>
</dbReference>
<dbReference type="AlphaFoldDB" id="A0A0B0H919"/>
<dbReference type="GO" id="GO:0019674">
    <property type="term" value="P:NAD+ metabolic process"/>
    <property type="evidence" value="ECO:0007669"/>
    <property type="project" value="InterPro"/>
</dbReference>
<keyword evidence="6" id="KW-0547">Nucleotide-binding</keyword>
<name>A0A0B0H919_SOVGS</name>
<dbReference type="HAMAP" id="MF_00361">
    <property type="entry name" value="NAD_kinase"/>
    <property type="match status" value="1"/>
</dbReference>
<dbReference type="eggNOG" id="COG0061">
    <property type="taxonomic scope" value="Bacteria"/>
</dbReference>
<keyword evidence="6" id="KW-0963">Cytoplasm</keyword>
<comment type="subcellular location">
    <subcellularLocation>
        <location evidence="6">Cytoplasm</location>
    </subcellularLocation>
</comment>
<feature type="binding site" evidence="6">
    <location>
        <position position="176"/>
    </location>
    <ligand>
        <name>NAD(+)</name>
        <dbReference type="ChEBI" id="CHEBI:57540"/>
    </ligand>
</feature>
<dbReference type="Gene3D" id="2.60.200.30">
    <property type="entry name" value="Probable inorganic polyphosphate/atp-NAD kinase, domain 2"/>
    <property type="match status" value="1"/>
</dbReference>
<evidence type="ECO:0000256" key="6">
    <source>
        <dbReference type="HAMAP-Rule" id="MF_00361"/>
    </source>
</evidence>
<accession>A0A0B0H919</accession>
<dbReference type="STRING" id="2340.JV46_09900"/>
<dbReference type="EC" id="2.7.1.23" evidence="6"/>
<comment type="catalytic activity">
    <reaction evidence="5 6">
        <text>NAD(+) + ATP = ADP + NADP(+) + H(+)</text>
        <dbReference type="Rhea" id="RHEA:18629"/>
        <dbReference type="ChEBI" id="CHEBI:15378"/>
        <dbReference type="ChEBI" id="CHEBI:30616"/>
        <dbReference type="ChEBI" id="CHEBI:57540"/>
        <dbReference type="ChEBI" id="CHEBI:58349"/>
        <dbReference type="ChEBI" id="CHEBI:456216"/>
        <dbReference type="EC" id="2.7.1.23"/>
    </reaction>
</comment>
<feature type="binding site" evidence="6">
    <location>
        <position position="248"/>
    </location>
    <ligand>
        <name>NAD(+)</name>
        <dbReference type="ChEBI" id="CHEBI:57540"/>
    </ligand>
</feature>
<reference evidence="7 8" key="1">
    <citation type="journal article" date="2014" name="BMC Genomics">
        <title>The genome of the intracellular bacterium of the coastal bivalve, Solemya velum: a blueprint for thriving in and out of symbiosis.</title>
        <authorList>
            <person name="Dmytrenko O."/>
            <person name="Russell S.L."/>
            <person name="Loo W.T."/>
            <person name="Fontanez K.M."/>
            <person name="Liao L."/>
            <person name="Roeselers G."/>
            <person name="Sharma R."/>
            <person name="Stewart F.J."/>
            <person name="Newton I.L."/>
            <person name="Woyke T."/>
            <person name="Wu D."/>
            <person name="Lang J.M."/>
            <person name="Eisen J.A."/>
            <person name="Cavanaugh C.M."/>
        </authorList>
    </citation>
    <scope>NUCLEOTIDE SEQUENCE [LARGE SCALE GENOMIC DNA]</scope>
    <source>
        <strain evidence="7 8">WH</strain>
    </source>
</reference>
<keyword evidence="3 6" id="KW-0521">NADP</keyword>
<comment type="function">
    <text evidence="6">Involved in the regulation of the intracellular balance of NAD and NADP, and is a key enzyme in the biosynthesis of NADP. Catalyzes specifically the phosphorylation on 2'-hydroxyl of the adenosine moiety of NAD to yield NADP.</text>
</comment>
<dbReference type="GeneID" id="86991961"/>
<comment type="cofactor">
    <cofactor evidence="6">
        <name>a divalent metal cation</name>
        <dbReference type="ChEBI" id="CHEBI:60240"/>
    </cofactor>
</comment>
<protein>
    <recommendedName>
        <fullName evidence="6">NAD kinase</fullName>
        <ecNumber evidence="6">2.7.1.23</ecNumber>
    </recommendedName>
    <alternativeName>
        <fullName evidence="6">ATP-dependent NAD kinase</fullName>
    </alternativeName>
</protein>
<keyword evidence="8" id="KW-1185">Reference proteome</keyword>
<gene>
    <name evidence="6" type="primary">nadK</name>
    <name evidence="7" type="ORF">JV46_09900</name>
</gene>
<dbReference type="NCBIfam" id="NF002306">
    <property type="entry name" value="PRK01231.1"/>
    <property type="match status" value="1"/>
</dbReference>
<dbReference type="Pfam" id="PF20143">
    <property type="entry name" value="NAD_kinase_C"/>
    <property type="match status" value="1"/>
</dbReference>
<evidence type="ECO:0000256" key="3">
    <source>
        <dbReference type="ARBA" id="ARBA00022857"/>
    </source>
</evidence>
<evidence type="ECO:0000313" key="7">
    <source>
        <dbReference type="EMBL" id="KHF25162.1"/>
    </source>
</evidence>
<sequence>MSSIFPCIGITGKRGDPTLGELLQPLHAHLQAAGIELLVDERMAEFLPESRQMPLNQLAETANLVIVVGGDGTLLHSSRTLAPYDVPIVGINRGRLGFLADISPQEMLDSLDRILAGSYEEDLRFLLQAEIRDQDGTVLDSAQALNDVVFHKWNTARIIEFELRIDNNFVETQRSDGIIISTPTGSTAYALSGGGPLIMPSMGAILLVPIFPHTLSNRPIVVADTSLIEIRSCGRTPSEHVCITCDGQTHLSIRENQVLAISRASHPVRLIHPSGHDHFQILREKLGWGHNRT</sequence>
<evidence type="ECO:0000256" key="2">
    <source>
        <dbReference type="ARBA" id="ARBA00022777"/>
    </source>
</evidence>
<dbReference type="SUPFAM" id="SSF111331">
    <property type="entry name" value="NAD kinase/diacylglycerol kinase-like"/>
    <property type="match status" value="1"/>
</dbReference>
<keyword evidence="6" id="KW-0067">ATP-binding</keyword>
<evidence type="ECO:0000256" key="5">
    <source>
        <dbReference type="ARBA" id="ARBA00047925"/>
    </source>
</evidence>
<dbReference type="PANTHER" id="PTHR20275">
    <property type="entry name" value="NAD KINASE"/>
    <property type="match status" value="1"/>
</dbReference>
<feature type="binding site" evidence="6">
    <location>
        <position position="76"/>
    </location>
    <ligand>
        <name>NAD(+)</name>
        <dbReference type="ChEBI" id="CHEBI:57540"/>
    </ligand>
</feature>
<dbReference type="GO" id="GO:0005524">
    <property type="term" value="F:ATP binding"/>
    <property type="evidence" value="ECO:0007669"/>
    <property type="project" value="UniProtKB-KW"/>
</dbReference>
<dbReference type="OrthoDB" id="9774737at2"/>
<dbReference type="InterPro" id="IPR017438">
    <property type="entry name" value="ATP-NAD_kinase_N"/>
</dbReference>
<feature type="binding site" evidence="6">
    <location>
        <position position="157"/>
    </location>
    <ligand>
        <name>NAD(+)</name>
        <dbReference type="ChEBI" id="CHEBI:57540"/>
    </ligand>
</feature>
<keyword evidence="4 6" id="KW-0520">NAD</keyword>
<proteinExistence type="inferred from homology"/>
<feature type="binding site" evidence="6">
    <location>
        <begin position="71"/>
        <end position="72"/>
    </location>
    <ligand>
        <name>NAD(+)</name>
        <dbReference type="ChEBI" id="CHEBI:57540"/>
    </ligand>
</feature>
<feature type="active site" description="Proton acceptor" evidence="6">
    <location>
        <position position="71"/>
    </location>
</feature>
<organism evidence="7 8">
    <name type="scientific">Solemya velum gill symbiont</name>
    <dbReference type="NCBI Taxonomy" id="2340"/>
    <lineage>
        <taxon>Bacteria</taxon>
        <taxon>Pseudomonadati</taxon>
        <taxon>Pseudomonadota</taxon>
        <taxon>Gammaproteobacteria</taxon>
        <taxon>sulfur-oxidizing symbionts</taxon>
    </lineage>
</organism>
<dbReference type="Pfam" id="PF01513">
    <property type="entry name" value="NAD_kinase"/>
    <property type="match status" value="1"/>
</dbReference>
<dbReference type="RefSeq" id="WP_043117382.1">
    <property type="nucleotide sequence ID" value="NZ_JRAA01000002.1"/>
</dbReference>
<dbReference type="PATRIC" id="fig|2340.3.peg.1790"/>
<dbReference type="GO" id="GO:0051287">
    <property type="term" value="F:NAD binding"/>
    <property type="evidence" value="ECO:0007669"/>
    <property type="project" value="UniProtKB-ARBA"/>
</dbReference>
<evidence type="ECO:0000313" key="8">
    <source>
        <dbReference type="Proteomes" id="UP000030856"/>
    </source>
</evidence>
<dbReference type="InterPro" id="IPR016064">
    <property type="entry name" value="NAD/diacylglycerol_kinase_sf"/>
</dbReference>
<dbReference type="GO" id="GO:0003951">
    <property type="term" value="F:NAD+ kinase activity"/>
    <property type="evidence" value="ECO:0007669"/>
    <property type="project" value="UniProtKB-UniRule"/>
</dbReference>
<feature type="binding site" evidence="6">
    <location>
        <position position="174"/>
    </location>
    <ligand>
        <name>NAD(+)</name>
        <dbReference type="ChEBI" id="CHEBI:57540"/>
    </ligand>
</feature>
<dbReference type="Proteomes" id="UP000030856">
    <property type="component" value="Unassembled WGS sequence"/>
</dbReference>
<comment type="similarity">
    <text evidence="6">Belongs to the NAD kinase family.</text>
</comment>
<feature type="binding site" evidence="6">
    <location>
        <begin position="146"/>
        <end position="147"/>
    </location>
    <ligand>
        <name>NAD(+)</name>
        <dbReference type="ChEBI" id="CHEBI:57540"/>
    </ligand>
</feature>
<dbReference type="GO" id="GO:0046872">
    <property type="term" value="F:metal ion binding"/>
    <property type="evidence" value="ECO:0007669"/>
    <property type="project" value="UniProtKB-UniRule"/>
</dbReference>
<evidence type="ECO:0000256" key="1">
    <source>
        <dbReference type="ARBA" id="ARBA00022679"/>
    </source>
</evidence>
<dbReference type="PANTHER" id="PTHR20275:SF0">
    <property type="entry name" value="NAD KINASE"/>
    <property type="match status" value="1"/>
</dbReference>